<reference evidence="1 2" key="1">
    <citation type="submission" date="2009-07" db="EMBL/GenBank/DDBJ databases">
        <authorList>
            <person name="Madupu R."/>
            <person name="Sebastian Y."/>
            <person name="Durkin A.S."/>
            <person name="Torralba M."/>
            <person name="Methe B."/>
            <person name="Sutton G.G."/>
            <person name="Strausberg R.L."/>
            <person name="Nelson K.E."/>
        </authorList>
    </citation>
    <scope>NUCLEOTIDE SEQUENCE [LARGE SCALE GENOMIC DNA]</scope>
    <source>
        <strain evidence="1 2">RM3268</strain>
    </source>
</reference>
<accession>C8PLM2</accession>
<dbReference type="OrthoDB" id="342114at2"/>
<dbReference type="EMBL" id="ACYG01000032">
    <property type="protein sequence ID" value="EEV16334.1"/>
    <property type="molecule type" value="Genomic_DNA"/>
</dbReference>
<dbReference type="RefSeq" id="WP_005873310.1">
    <property type="nucleotide sequence ID" value="NZ_ACYG01000032.1"/>
</dbReference>
<dbReference type="Proteomes" id="UP000005709">
    <property type="component" value="Unassembled WGS sequence"/>
</dbReference>
<gene>
    <name evidence="1" type="ORF">CAMGR0001_2032</name>
</gene>
<protein>
    <submittedName>
        <fullName evidence="1">Uncharacterized protein</fullName>
    </submittedName>
</protein>
<sequence length="147" mass="17034">MDSIKFYLNDYEIEGESFTEVVVAINGEPLLELIKRREQSFAAKEGQASIAGGYAYLSLIDFEELFLRAALEADLAQDERDVVLLGCPCGIWDCWYLALKIKFETETVKLYEFKNLRRKDWQYGLEFKFDRVSFVSEISKIASFNKL</sequence>
<organism evidence="1 2">
    <name type="scientific">Campylobacter gracilis RM3268</name>
    <dbReference type="NCBI Taxonomy" id="553220"/>
    <lineage>
        <taxon>Bacteria</taxon>
        <taxon>Pseudomonadati</taxon>
        <taxon>Campylobacterota</taxon>
        <taxon>Epsilonproteobacteria</taxon>
        <taxon>Campylobacterales</taxon>
        <taxon>Campylobacteraceae</taxon>
        <taxon>Campylobacter</taxon>
    </lineage>
</organism>
<dbReference type="AlphaFoldDB" id="C8PLM2"/>
<evidence type="ECO:0000313" key="1">
    <source>
        <dbReference type="EMBL" id="EEV16334.1"/>
    </source>
</evidence>
<keyword evidence="2" id="KW-1185">Reference proteome</keyword>
<comment type="caution">
    <text evidence="1">The sequence shown here is derived from an EMBL/GenBank/DDBJ whole genome shotgun (WGS) entry which is preliminary data.</text>
</comment>
<name>C8PLM2_9BACT</name>
<evidence type="ECO:0000313" key="2">
    <source>
        <dbReference type="Proteomes" id="UP000005709"/>
    </source>
</evidence>
<proteinExistence type="predicted"/>